<name>R9P540_PSEHS</name>
<feature type="region of interest" description="Disordered" evidence="1">
    <location>
        <begin position="28"/>
        <end position="68"/>
    </location>
</feature>
<dbReference type="GeneID" id="24109188"/>
<dbReference type="AlphaFoldDB" id="R9P540"/>
<proteinExistence type="predicted"/>
<dbReference type="RefSeq" id="XP_012189909.1">
    <property type="nucleotide sequence ID" value="XM_012334519.1"/>
</dbReference>
<evidence type="ECO:0000256" key="1">
    <source>
        <dbReference type="SAM" id="MobiDB-lite"/>
    </source>
</evidence>
<gene>
    <name evidence="2" type="ORF">PHSY_003902</name>
</gene>
<evidence type="ECO:0000313" key="2">
    <source>
        <dbReference type="EMBL" id="GAC96322.1"/>
    </source>
</evidence>
<organism evidence="2 3">
    <name type="scientific">Pseudozyma hubeiensis (strain SY62)</name>
    <name type="common">Yeast</name>
    <dbReference type="NCBI Taxonomy" id="1305764"/>
    <lineage>
        <taxon>Eukaryota</taxon>
        <taxon>Fungi</taxon>
        <taxon>Dikarya</taxon>
        <taxon>Basidiomycota</taxon>
        <taxon>Ustilaginomycotina</taxon>
        <taxon>Ustilaginomycetes</taxon>
        <taxon>Ustilaginales</taxon>
        <taxon>Ustilaginaceae</taxon>
        <taxon>Pseudozyma</taxon>
    </lineage>
</organism>
<accession>R9P540</accession>
<keyword evidence="3" id="KW-1185">Reference proteome</keyword>
<sequence length="167" mass="18784">MRSLEARLCDPRSARFNLVTSQAATAHSSSCSFPSTLSRREPSRLTPLDQLPTFRSSASPDPSVGPSGCRRATLYRISSASLDTLIYAYALSPLSKRVSSSSCRWYQPGSTFRQQSRPSRRRAYPPRAPRLDHIRRRCGCSRRAESIDRFSYRCDALSGCPRSKHRP</sequence>
<protein>
    <submittedName>
        <fullName evidence="2">Cytochrome P450</fullName>
    </submittedName>
</protein>
<evidence type="ECO:0000313" key="3">
    <source>
        <dbReference type="Proteomes" id="UP000014071"/>
    </source>
</evidence>
<dbReference type="Proteomes" id="UP000014071">
    <property type="component" value="Unassembled WGS sequence"/>
</dbReference>
<dbReference type="EMBL" id="DF238801">
    <property type="protein sequence ID" value="GAC96322.1"/>
    <property type="molecule type" value="Genomic_DNA"/>
</dbReference>
<feature type="region of interest" description="Disordered" evidence="1">
    <location>
        <begin position="109"/>
        <end position="128"/>
    </location>
</feature>
<feature type="compositionally biased region" description="Polar residues" evidence="1">
    <location>
        <begin position="28"/>
        <end position="37"/>
    </location>
</feature>
<reference evidence="3" key="1">
    <citation type="journal article" date="2013" name="Genome Announc.">
        <title>Draft genome sequence of the basidiomycetous yeast-like fungus Pseudozyma hubeiensis SY62, which produces an abundant amount of the biosurfactant mannosylerythritol lipids.</title>
        <authorList>
            <person name="Konishi M."/>
            <person name="Hatada Y."/>
            <person name="Horiuchi J."/>
        </authorList>
    </citation>
    <scope>NUCLEOTIDE SEQUENCE [LARGE SCALE GENOMIC DNA]</scope>
    <source>
        <strain evidence="3">SY62</strain>
    </source>
</reference>
<dbReference type="HOGENOM" id="CLU_1595263_0_0_1"/>